<sequence>MWQICIDLSPQIMIQSVKICINYEILNFRHTITMPDFIEQPSRITAAGNKPKLIDEYIGRVNSQTDTASVAYMRSPGGWMEPGQRPEFDEFTVVLKGLLRVEYEGGQMDIQAGQAVITNKGEWVRYSTPTEDGAEYMAVCLPAFSPNIVHRDQDRD</sequence>
<dbReference type="InterPro" id="IPR013096">
    <property type="entry name" value="Cupin_2"/>
</dbReference>
<keyword evidence="3" id="KW-1185">Reference proteome</keyword>
<reference evidence="2 3" key="1">
    <citation type="journal article" date="2014" name="Appl. Environ. Microbiol.">
        <title>Elucidation of insertion elements encoded on plasmids and in vitro construction of shuttle vectors from the toxic cyanobacterium Planktothrix.</title>
        <authorList>
            <person name="Christiansen G."/>
            <person name="Goesmann A."/>
            <person name="Kurmayer R."/>
        </authorList>
    </citation>
    <scope>NUCLEOTIDE SEQUENCE [LARGE SCALE GENOMIC DNA]</scope>
    <source>
        <strain evidence="2 3">NIVA-CYA 126/8</strain>
    </source>
</reference>
<dbReference type="STRING" id="388467.A19Y_4155"/>
<evidence type="ECO:0000259" key="1">
    <source>
        <dbReference type="Pfam" id="PF07883"/>
    </source>
</evidence>
<dbReference type="eggNOG" id="COG0662">
    <property type="taxonomic scope" value="Bacteria"/>
</dbReference>
<accession>A0A073CMC5</accession>
<proteinExistence type="predicted"/>
<protein>
    <recommendedName>
        <fullName evidence="1">Cupin type-2 domain-containing protein</fullName>
    </recommendedName>
</protein>
<dbReference type="InterPro" id="IPR011051">
    <property type="entry name" value="RmlC_Cupin_sf"/>
</dbReference>
<dbReference type="Proteomes" id="UP000027395">
    <property type="component" value="Chromosome"/>
</dbReference>
<dbReference type="SUPFAM" id="SSF51182">
    <property type="entry name" value="RmlC-like cupins"/>
    <property type="match status" value="1"/>
</dbReference>
<name>A0A073CMC5_PLAA1</name>
<dbReference type="InterPro" id="IPR014710">
    <property type="entry name" value="RmlC-like_jellyroll"/>
</dbReference>
<dbReference type="AlphaFoldDB" id="A0A073CMC5"/>
<organism evidence="2 3">
    <name type="scientific">Planktothrix agardhii (strain NIVA-CYA 126/8)</name>
    <dbReference type="NCBI Taxonomy" id="388467"/>
    <lineage>
        <taxon>Bacteria</taxon>
        <taxon>Bacillati</taxon>
        <taxon>Cyanobacteriota</taxon>
        <taxon>Cyanophyceae</taxon>
        <taxon>Oscillatoriophycideae</taxon>
        <taxon>Oscillatoriales</taxon>
        <taxon>Microcoleaceae</taxon>
        <taxon>Planktothrix</taxon>
    </lineage>
</organism>
<gene>
    <name evidence="2" type="ORF">A19Y_4155</name>
</gene>
<dbReference type="Pfam" id="PF07883">
    <property type="entry name" value="Cupin_2"/>
    <property type="match status" value="1"/>
</dbReference>
<dbReference type="Gene3D" id="2.60.120.10">
    <property type="entry name" value="Jelly Rolls"/>
    <property type="match status" value="1"/>
</dbReference>
<evidence type="ECO:0000313" key="2">
    <source>
        <dbReference type="EMBL" id="KEI68853.1"/>
    </source>
</evidence>
<dbReference type="HOGENOM" id="CLU_142227_0_0_3"/>
<feature type="domain" description="Cupin type-2" evidence="1">
    <location>
        <begin position="76"/>
        <end position="139"/>
    </location>
</feature>
<dbReference type="EMBL" id="CM002803">
    <property type="protein sequence ID" value="KEI68853.1"/>
    <property type="molecule type" value="Genomic_DNA"/>
</dbReference>
<dbReference type="PATRIC" id="fig|388467.6.peg.4095"/>
<evidence type="ECO:0000313" key="3">
    <source>
        <dbReference type="Proteomes" id="UP000027395"/>
    </source>
</evidence>